<organism evidence="2 3">
    <name type="scientific">Onchocerca volvulus</name>
    <dbReference type="NCBI Taxonomy" id="6282"/>
    <lineage>
        <taxon>Eukaryota</taxon>
        <taxon>Metazoa</taxon>
        <taxon>Ecdysozoa</taxon>
        <taxon>Nematoda</taxon>
        <taxon>Chromadorea</taxon>
        <taxon>Rhabditida</taxon>
        <taxon>Spirurina</taxon>
        <taxon>Spiruromorpha</taxon>
        <taxon>Filarioidea</taxon>
        <taxon>Onchocercidae</taxon>
        <taxon>Onchocerca</taxon>
    </lineage>
</organism>
<dbReference type="EMBL" id="CMVM020000343">
    <property type="status" value="NOT_ANNOTATED_CDS"/>
    <property type="molecule type" value="Genomic_DNA"/>
</dbReference>
<evidence type="ECO:0000313" key="2">
    <source>
        <dbReference type="EnsemblMetazoa" id="OVOC10515.1"/>
    </source>
</evidence>
<sequence length="71" mass="8518">MWSAHFDDEMDELKMQSKERKRKNDDRNGAKIENTLNVIVENMAHFINQRHLQQIQSIKQLDICFALLLLY</sequence>
<accession>A0A2K6VF09</accession>
<keyword evidence="3" id="KW-1185">Reference proteome</keyword>
<dbReference type="Proteomes" id="UP000024404">
    <property type="component" value="Unassembled WGS sequence"/>
</dbReference>
<evidence type="ECO:0000256" key="1">
    <source>
        <dbReference type="SAM" id="MobiDB-lite"/>
    </source>
</evidence>
<name>A0A2K6VF09_ONCVO</name>
<protein>
    <submittedName>
        <fullName evidence="2">Uncharacterized protein</fullName>
    </submittedName>
</protein>
<evidence type="ECO:0000313" key="3">
    <source>
        <dbReference type="Proteomes" id="UP000024404"/>
    </source>
</evidence>
<feature type="region of interest" description="Disordered" evidence="1">
    <location>
        <begin position="1"/>
        <end position="29"/>
    </location>
</feature>
<dbReference type="AlphaFoldDB" id="A0A2K6VF09"/>
<proteinExistence type="predicted"/>
<feature type="compositionally biased region" description="Basic and acidic residues" evidence="1">
    <location>
        <begin position="12"/>
        <end position="29"/>
    </location>
</feature>
<dbReference type="EnsemblMetazoa" id="OVOC10515.1">
    <property type="protein sequence ID" value="OVOC10515.1"/>
    <property type="gene ID" value="WBGene00247324"/>
</dbReference>
<reference evidence="2" key="2">
    <citation type="submission" date="2018-02" db="UniProtKB">
        <authorList>
            <consortium name="EnsemblMetazoa"/>
        </authorList>
    </citation>
    <scope>IDENTIFICATION</scope>
</reference>
<reference evidence="3" key="1">
    <citation type="submission" date="2013-10" db="EMBL/GenBank/DDBJ databases">
        <title>Genome sequencing of Onchocerca volvulus.</title>
        <authorList>
            <person name="Cotton J."/>
            <person name="Tsai J."/>
            <person name="Stanley E."/>
            <person name="Tracey A."/>
            <person name="Holroyd N."/>
            <person name="Lustigman S."/>
            <person name="Berriman M."/>
        </authorList>
    </citation>
    <scope>NUCLEOTIDE SEQUENCE</scope>
</reference>